<gene>
    <name evidence="1" type="ORF">L6164_019709</name>
</gene>
<sequence length="109" mass="12843">MCGLMMRKNSCESLSKSSYTNVAWTRRDFPSLLLLQFAAFELSQCIKKQKKKLTEEKRKDKVNFIFCIGRESTFTIRKRKIELPLRFSGTFIFFLASIPNMYLSGNLYY</sequence>
<evidence type="ECO:0000313" key="2">
    <source>
        <dbReference type="Proteomes" id="UP000828941"/>
    </source>
</evidence>
<dbReference type="Proteomes" id="UP000828941">
    <property type="component" value="Chromosome 8"/>
</dbReference>
<accession>A0ACB9MU25</accession>
<dbReference type="EMBL" id="CM039433">
    <property type="protein sequence ID" value="KAI4327221.1"/>
    <property type="molecule type" value="Genomic_DNA"/>
</dbReference>
<protein>
    <submittedName>
        <fullName evidence="1">Uncharacterized protein</fullName>
    </submittedName>
</protein>
<keyword evidence="2" id="KW-1185">Reference proteome</keyword>
<name>A0ACB9MU25_BAUVA</name>
<evidence type="ECO:0000313" key="1">
    <source>
        <dbReference type="EMBL" id="KAI4327221.1"/>
    </source>
</evidence>
<organism evidence="1 2">
    <name type="scientific">Bauhinia variegata</name>
    <name type="common">Purple orchid tree</name>
    <name type="synonym">Phanera variegata</name>
    <dbReference type="NCBI Taxonomy" id="167791"/>
    <lineage>
        <taxon>Eukaryota</taxon>
        <taxon>Viridiplantae</taxon>
        <taxon>Streptophyta</taxon>
        <taxon>Embryophyta</taxon>
        <taxon>Tracheophyta</taxon>
        <taxon>Spermatophyta</taxon>
        <taxon>Magnoliopsida</taxon>
        <taxon>eudicotyledons</taxon>
        <taxon>Gunneridae</taxon>
        <taxon>Pentapetalae</taxon>
        <taxon>rosids</taxon>
        <taxon>fabids</taxon>
        <taxon>Fabales</taxon>
        <taxon>Fabaceae</taxon>
        <taxon>Cercidoideae</taxon>
        <taxon>Cercideae</taxon>
        <taxon>Bauhiniinae</taxon>
        <taxon>Bauhinia</taxon>
    </lineage>
</organism>
<proteinExistence type="predicted"/>
<reference evidence="1 2" key="1">
    <citation type="journal article" date="2022" name="DNA Res.">
        <title>Chromosomal-level genome assembly of the orchid tree Bauhinia variegata (Leguminosae; Cercidoideae) supports the allotetraploid origin hypothesis of Bauhinia.</title>
        <authorList>
            <person name="Zhong Y."/>
            <person name="Chen Y."/>
            <person name="Zheng D."/>
            <person name="Pang J."/>
            <person name="Liu Y."/>
            <person name="Luo S."/>
            <person name="Meng S."/>
            <person name="Qian L."/>
            <person name="Wei D."/>
            <person name="Dai S."/>
            <person name="Zhou R."/>
        </authorList>
    </citation>
    <scope>NUCLEOTIDE SEQUENCE [LARGE SCALE GENOMIC DNA]</scope>
    <source>
        <strain evidence="1">BV-YZ2020</strain>
    </source>
</reference>
<comment type="caution">
    <text evidence="1">The sequence shown here is derived from an EMBL/GenBank/DDBJ whole genome shotgun (WGS) entry which is preliminary data.</text>
</comment>